<dbReference type="Gramene" id="TraesSYM6A03G03256220.1">
    <property type="protein sequence ID" value="TraesSYM6A03G03256220.1.CDS1"/>
    <property type="gene ID" value="TraesSYM6A03G03256220"/>
</dbReference>
<evidence type="ECO:0000313" key="3">
    <source>
        <dbReference type="Proteomes" id="UP000019116"/>
    </source>
</evidence>
<reference evidence="2" key="1">
    <citation type="submission" date="2018-08" db="EMBL/GenBank/DDBJ databases">
        <authorList>
            <person name="Rossello M."/>
        </authorList>
    </citation>
    <scope>NUCLEOTIDE SEQUENCE [LARGE SCALE GENOMIC DNA]</scope>
    <source>
        <strain evidence="2">cv. Chinese Spring</strain>
    </source>
</reference>
<dbReference type="Gramene" id="TraesCAD_scaffold_028300_01G000100.1">
    <property type="protein sequence ID" value="TraesCAD_scaffold_028300_01G000100.1"/>
    <property type="gene ID" value="TraesCAD_scaffold_028300_01G000100"/>
</dbReference>
<dbReference type="Gramene" id="TraesNOR6A03G03346890.1">
    <property type="protein sequence ID" value="TraesNOR6A03G03346890.1.CDS1"/>
    <property type="gene ID" value="TraesNOR6A03G03346890"/>
</dbReference>
<reference evidence="2" key="2">
    <citation type="submission" date="2018-10" db="UniProtKB">
        <authorList>
            <consortium name="EnsemblPlants"/>
        </authorList>
    </citation>
    <scope>IDENTIFICATION</scope>
</reference>
<dbReference type="Gramene" id="TraesJAG6A03G03309410.1">
    <property type="protein sequence ID" value="TraesJAG6A03G03309410.1.CDS1"/>
    <property type="gene ID" value="TraesJAG6A03G03309410"/>
</dbReference>
<accession>A0A3B6NN68</accession>
<evidence type="ECO:0000256" key="1">
    <source>
        <dbReference type="SAM" id="MobiDB-lite"/>
    </source>
</evidence>
<sequence>MGSSGTRTKPGGEGKATQRRPVLTAAADGRARRSPATGLSKALAWFVVVTDRDILGHRRDVMEDGIRWRSRQGFRAEARWRDGGLYSSASEDDIVEQLWQSSLGTVQGRQRRGAGTRALHGARRRLGCTGLPTRGGVAGIEERARGSAMLAFLGASNVRAWVVAVAGGREGVGEKRGQPRVRRGAGWGLDGSGWALGRPQMGC</sequence>
<keyword evidence="3" id="KW-1185">Reference proteome</keyword>
<dbReference type="Gramene" id="TraesCLE_scaffold_021615_01G000100.1">
    <property type="protein sequence ID" value="TraesCLE_scaffold_021615_01G000100.1"/>
    <property type="gene ID" value="TraesCLE_scaffold_021615_01G000100"/>
</dbReference>
<proteinExistence type="predicted"/>
<dbReference type="EnsemblPlants" id="TraesCS6A02G190400.1">
    <property type="protein sequence ID" value="TraesCS6A02G190400.1.cds1"/>
    <property type="gene ID" value="TraesCS6A02G190400"/>
</dbReference>
<organism evidence="2">
    <name type="scientific">Triticum aestivum</name>
    <name type="common">Wheat</name>
    <dbReference type="NCBI Taxonomy" id="4565"/>
    <lineage>
        <taxon>Eukaryota</taxon>
        <taxon>Viridiplantae</taxon>
        <taxon>Streptophyta</taxon>
        <taxon>Embryophyta</taxon>
        <taxon>Tracheophyta</taxon>
        <taxon>Spermatophyta</taxon>
        <taxon>Magnoliopsida</taxon>
        <taxon>Liliopsida</taxon>
        <taxon>Poales</taxon>
        <taxon>Poaceae</taxon>
        <taxon>BOP clade</taxon>
        <taxon>Pooideae</taxon>
        <taxon>Triticodae</taxon>
        <taxon>Triticeae</taxon>
        <taxon>Triticinae</taxon>
        <taxon>Triticum</taxon>
    </lineage>
</organism>
<dbReference type="Gramene" id="TraesLAC6A03G03270270.1">
    <property type="protein sequence ID" value="TraesLAC6A03G03270270.1.CDS1"/>
    <property type="gene ID" value="TraesLAC6A03G03270270"/>
</dbReference>
<evidence type="ECO:0000313" key="2">
    <source>
        <dbReference type="EnsemblPlants" id="TraesCS6A02G190400.1.cds1"/>
    </source>
</evidence>
<dbReference type="OMA" id="NVRAWVV"/>
<dbReference type="Proteomes" id="UP000019116">
    <property type="component" value="Chromosome 6A"/>
</dbReference>
<dbReference type="Gramene" id="TraesCS6A02G190400.1">
    <property type="protein sequence ID" value="TraesCS6A02G190400.1.cds1"/>
    <property type="gene ID" value="TraesCS6A02G190400"/>
</dbReference>
<protein>
    <submittedName>
        <fullName evidence="2">Uncharacterized protein</fullName>
    </submittedName>
</protein>
<name>A0A3B6NN68_WHEAT</name>
<dbReference type="Gramene" id="TraesCS6A03G0486300.1">
    <property type="protein sequence ID" value="TraesCS6A03G0486300.1.CDS1"/>
    <property type="gene ID" value="TraesCS6A03G0486300"/>
</dbReference>
<dbReference type="AlphaFoldDB" id="A0A3B6NN68"/>
<feature type="region of interest" description="Disordered" evidence="1">
    <location>
        <begin position="1"/>
        <end position="33"/>
    </location>
</feature>